<evidence type="ECO:0000313" key="3">
    <source>
        <dbReference type="Proteomes" id="UP000058074"/>
    </source>
</evidence>
<organism evidence="2 3">
    <name type="scientific">Sphingopyxis macrogoltabida</name>
    <name type="common">Sphingomonas macrogoltabidus</name>
    <dbReference type="NCBI Taxonomy" id="33050"/>
    <lineage>
        <taxon>Bacteria</taxon>
        <taxon>Pseudomonadati</taxon>
        <taxon>Pseudomonadota</taxon>
        <taxon>Alphaproteobacteria</taxon>
        <taxon>Sphingomonadales</taxon>
        <taxon>Sphingomonadaceae</taxon>
        <taxon>Sphingopyxis</taxon>
    </lineage>
</organism>
<sequence length="297" mass="32500">MRPLTTLILALSCFAGAAAQESAPATGKSDIVVIGKNDREQRERQIRAFVRDLTDTQGIDPVARFDRDAVCPAAVGLSEAQDTAVTARMRRVAMSAKMRVAVPGCRPNALVIFAQDKEELVRALLRAHPAYFKGDENRPVELASRPGPAVSWYLEDVVDRNGTSVPMNNQRGYRILSSTDTPSRIAPTTRPMIVASVVVVEYRALAGLTTTQVGDYAAMRAFTRADPERLEKLNAPTILTVLEAPMGSEVPPTLTHWDLAYLRGYNAISTDRFAPQQRAEIGRAMVRDLESVPPAKE</sequence>
<dbReference type="KEGG" id="smag:AN936_18845"/>
<evidence type="ECO:0000256" key="1">
    <source>
        <dbReference type="SAM" id="SignalP"/>
    </source>
</evidence>
<dbReference type="PATRIC" id="fig|33050.5.peg.3912"/>
<dbReference type="RefSeq" id="WP_054589388.1">
    <property type="nucleotide sequence ID" value="NZ_CP012700.1"/>
</dbReference>
<feature type="chain" id="PRO_5006039391" description="DUF2927 domain-containing protein" evidence="1">
    <location>
        <begin position="20"/>
        <end position="297"/>
    </location>
</feature>
<keyword evidence="1" id="KW-0732">Signal</keyword>
<evidence type="ECO:0008006" key="4">
    <source>
        <dbReference type="Google" id="ProtNLM"/>
    </source>
</evidence>
<name>A0A0N9VD69_SPHMC</name>
<reference evidence="2 3" key="1">
    <citation type="journal article" date="2015" name="Genome Announc.">
        <title>Complete Genome Sequence of Polypropylene Glycol- and Polyethylene Glycol-Degrading Sphingopyxis macrogoltabida Strain EY-1.</title>
        <authorList>
            <person name="Ohtsubo Y."/>
            <person name="Nagata Y."/>
            <person name="Numata M."/>
            <person name="Tsuchikane K."/>
            <person name="Hosoyama A."/>
            <person name="Yamazoe A."/>
            <person name="Tsuda M."/>
            <person name="Fujita N."/>
            <person name="Kawai F."/>
        </authorList>
    </citation>
    <scope>NUCLEOTIDE SEQUENCE [LARGE SCALE GENOMIC DNA]</scope>
    <source>
        <strain evidence="2 3">EY-1</strain>
    </source>
</reference>
<dbReference type="AlphaFoldDB" id="A0A0N9VD69"/>
<dbReference type="Proteomes" id="UP000058074">
    <property type="component" value="Chromosome"/>
</dbReference>
<dbReference type="OrthoDB" id="7218943at2"/>
<gene>
    <name evidence="2" type="ORF">AN936_18845</name>
</gene>
<protein>
    <recommendedName>
        <fullName evidence="4">DUF2927 domain-containing protein</fullName>
    </recommendedName>
</protein>
<evidence type="ECO:0000313" key="2">
    <source>
        <dbReference type="EMBL" id="ALH82333.1"/>
    </source>
</evidence>
<feature type="signal peptide" evidence="1">
    <location>
        <begin position="1"/>
        <end position="19"/>
    </location>
</feature>
<dbReference type="EMBL" id="CP012700">
    <property type="protein sequence ID" value="ALH82333.1"/>
    <property type="molecule type" value="Genomic_DNA"/>
</dbReference>
<proteinExistence type="predicted"/>
<accession>A0A0N9VD69</accession>